<evidence type="ECO:0000313" key="10">
    <source>
        <dbReference type="Proteomes" id="UP000655830"/>
    </source>
</evidence>
<feature type="transmembrane region" description="Helical" evidence="8">
    <location>
        <begin position="250"/>
        <end position="275"/>
    </location>
</feature>
<accession>A0A926I927</accession>
<comment type="similarity">
    <text evidence="2">Belongs to the autoinducer-2 exporter (AI-2E) (TC 2.A.86) family.</text>
</comment>
<gene>
    <name evidence="9" type="ORF">H8718_07325</name>
</gene>
<dbReference type="GO" id="GO:0005886">
    <property type="term" value="C:plasma membrane"/>
    <property type="evidence" value="ECO:0007669"/>
    <property type="project" value="UniProtKB-SubCell"/>
</dbReference>
<sequence>MKFEKNNKYFTISVYVVVSILITVFATFLLTNFKLIGGYIATFIKWIFDLLKPLIFGFIIAYLLDPLTDFYERWLKRLGKKEKSKRSFATLLTLISFISAVGALVILVAVNVKKVIGVGAVKNLQDSLMQYTHYFTSMIESMEFATSSMPFLRSGGSFIAQVYSNIDAFVNWIGTKAISVLTGMGGNLLSLGLGFVIAFYGLKDKKTLLTIYNRFLDLMIPKRISGEVRDIGRDIDYVFSGYIRGQLIDAVIMATLISIALMCIGIDFAIIIGIISGIFNLIPYFGPVVGFILAGLIGFIGPHPIKGVYAVIAVMILQQIDGWFIVPKVMGKTVKLHPIAVLLAIVIGGQICGLVGILLGVPVAGFIRLLVMRYMGDLFSPKEN</sequence>
<organism evidence="9 10">
    <name type="scientific">Zhenhengia yiwuensis</name>
    <dbReference type="NCBI Taxonomy" id="2763666"/>
    <lineage>
        <taxon>Bacteria</taxon>
        <taxon>Bacillati</taxon>
        <taxon>Bacillota</taxon>
        <taxon>Clostridia</taxon>
        <taxon>Lachnospirales</taxon>
        <taxon>Lachnospiraceae</taxon>
        <taxon>Zhenhengia</taxon>
    </lineage>
</organism>
<dbReference type="PANTHER" id="PTHR21716">
    <property type="entry name" value="TRANSMEMBRANE PROTEIN"/>
    <property type="match status" value="1"/>
</dbReference>
<keyword evidence="6 8" id="KW-1133">Transmembrane helix</keyword>
<keyword evidence="10" id="KW-1185">Reference proteome</keyword>
<evidence type="ECO:0000256" key="5">
    <source>
        <dbReference type="ARBA" id="ARBA00022692"/>
    </source>
</evidence>
<dbReference type="PANTHER" id="PTHR21716:SF53">
    <property type="entry name" value="PERMEASE PERM-RELATED"/>
    <property type="match status" value="1"/>
</dbReference>
<feature type="transmembrane region" description="Helical" evidence="8">
    <location>
        <begin position="50"/>
        <end position="67"/>
    </location>
</feature>
<evidence type="ECO:0000256" key="8">
    <source>
        <dbReference type="SAM" id="Phobius"/>
    </source>
</evidence>
<name>A0A926I927_9FIRM</name>
<proteinExistence type="inferred from homology"/>
<dbReference type="AlphaFoldDB" id="A0A926I927"/>
<keyword evidence="7 8" id="KW-0472">Membrane</keyword>
<dbReference type="Proteomes" id="UP000655830">
    <property type="component" value="Unassembled WGS sequence"/>
</dbReference>
<keyword evidence="5 8" id="KW-0812">Transmembrane</keyword>
<dbReference type="InterPro" id="IPR002549">
    <property type="entry name" value="AI-2E-like"/>
</dbReference>
<evidence type="ECO:0000256" key="7">
    <source>
        <dbReference type="ARBA" id="ARBA00023136"/>
    </source>
</evidence>
<evidence type="ECO:0000256" key="2">
    <source>
        <dbReference type="ARBA" id="ARBA00009773"/>
    </source>
</evidence>
<feature type="transmembrane region" description="Helical" evidence="8">
    <location>
        <begin position="338"/>
        <end position="371"/>
    </location>
</feature>
<feature type="transmembrane region" description="Helical" evidence="8">
    <location>
        <begin position="177"/>
        <end position="202"/>
    </location>
</feature>
<comment type="caution">
    <text evidence="9">The sequence shown here is derived from an EMBL/GenBank/DDBJ whole genome shotgun (WGS) entry which is preliminary data.</text>
</comment>
<comment type="subcellular location">
    <subcellularLocation>
        <location evidence="1">Cell membrane</location>
        <topology evidence="1">Multi-pass membrane protein</topology>
    </subcellularLocation>
</comment>
<keyword evidence="3" id="KW-0813">Transport</keyword>
<evidence type="ECO:0000256" key="1">
    <source>
        <dbReference type="ARBA" id="ARBA00004651"/>
    </source>
</evidence>
<reference evidence="9" key="1">
    <citation type="submission" date="2020-08" db="EMBL/GenBank/DDBJ databases">
        <title>Genome public.</title>
        <authorList>
            <person name="Liu C."/>
            <person name="Sun Q."/>
        </authorList>
    </citation>
    <scope>NUCLEOTIDE SEQUENCE</scope>
    <source>
        <strain evidence="9">NSJ-12</strain>
    </source>
</reference>
<feature type="transmembrane region" description="Helical" evidence="8">
    <location>
        <begin position="88"/>
        <end position="110"/>
    </location>
</feature>
<feature type="transmembrane region" description="Helical" evidence="8">
    <location>
        <begin position="307"/>
        <end position="326"/>
    </location>
</feature>
<feature type="transmembrane region" description="Helical" evidence="8">
    <location>
        <begin position="12"/>
        <end position="30"/>
    </location>
</feature>
<evidence type="ECO:0000256" key="6">
    <source>
        <dbReference type="ARBA" id="ARBA00022989"/>
    </source>
</evidence>
<dbReference type="GO" id="GO:0055085">
    <property type="term" value="P:transmembrane transport"/>
    <property type="evidence" value="ECO:0007669"/>
    <property type="project" value="TreeGrafter"/>
</dbReference>
<evidence type="ECO:0000256" key="4">
    <source>
        <dbReference type="ARBA" id="ARBA00022475"/>
    </source>
</evidence>
<keyword evidence="4" id="KW-1003">Cell membrane</keyword>
<dbReference type="Pfam" id="PF01594">
    <property type="entry name" value="AI-2E_transport"/>
    <property type="match status" value="1"/>
</dbReference>
<feature type="transmembrane region" description="Helical" evidence="8">
    <location>
        <begin position="281"/>
        <end position="300"/>
    </location>
</feature>
<protein>
    <submittedName>
        <fullName evidence="9">AI-2E family transporter</fullName>
    </submittedName>
</protein>
<evidence type="ECO:0000256" key="3">
    <source>
        <dbReference type="ARBA" id="ARBA00022448"/>
    </source>
</evidence>
<dbReference type="EMBL" id="JACRSY010000009">
    <property type="protein sequence ID" value="MBC8579335.1"/>
    <property type="molecule type" value="Genomic_DNA"/>
</dbReference>
<dbReference type="RefSeq" id="WP_249332438.1">
    <property type="nucleotide sequence ID" value="NZ_JACRSY010000009.1"/>
</dbReference>
<evidence type="ECO:0000313" key="9">
    <source>
        <dbReference type="EMBL" id="MBC8579335.1"/>
    </source>
</evidence>